<proteinExistence type="predicted"/>
<sequence length="202" mass="22462">MERKMNPISKNEQGIRTGLTFNHDQDMVTVKIKTDRQTSLPVEQPTQSAADKNAAHVAQAQKLGLNPNAYRAHKADTGVPVVKAEQNVFLACFLDELAENGYILVSAKQFRQNKDGRTAFMNALTFVRQEIATGPAITLAKDIQDLLVDRLVNGLYCWANPKGDDGKRRDTVNCAVGAPTKVGQPYRQLHFAGKSRRTYEVY</sequence>
<gene>
    <name evidence="1" type="ORF">A3C96_01735</name>
</gene>
<protein>
    <submittedName>
        <fullName evidence="1">Uncharacterized protein</fullName>
    </submittedName>
</protein>
<name>A0A1F7UA05_9BACT</name>
<reference evidence="1 2" key="1">
    <citation type="journal article" date="2016" name="Nat. Commun.">
        <title>Thousands of microbial genomes shed light on interconnected biogeochemical processes in an aquifer system.</title>
        <authorList>
            <person name="Anantharaman K."/>
            <person name="Brown C.T."/>
            <person name="Hug L.A."/>
            <person name="Sharon I."/>
            <person name="Castelle C.J."/>
            <person name="Probst A.J."/>
            <person name="Thomas B.C."/>
            <person name="Singh A."/>
            <person name="Wilkins M.J."/>
            <person name="Karaoz U."/>
            <person name="Brodie E.L."/>
            <person name="Williams K.H."/>
            <person name="Hubbard S.S."/>
            <person name="Banfield J.F."/>
        </authorList>
    </citation>
    <scope>NUCLEOTIDE SEQUENCE [LARGE SCALE GENOMIC DNA]</scope>
</reference>
<evidence type="ECO:0000313" key="2">
    <source>
        <dbReference type="Proteomes" id="UP000177088"/>
    </source>
</evidence>
<evidence type="ECO:0000313" key="1">
    <source>
        <dbReference type="EMBL" id="OGL74564.1"/>
    </source>
</evidence>
<accession>A0A1F7UA05</accession>
<dbReference type="EMBL" id="MGEA01000014">
    <property type="protein sequence ID" value="OGL74564.1"/>
    <property type="molecule type" value="Genomic_DNA"/>
</dbReference>
<dbReference type="Proteomes" id="UP000177088">
    <property type="component" value="Unassembled WGS sequence"/>
</dbReference>
<organism evidence="1 2">
    <name type="scientific">Candidatus Uhrbacteria bacterium RIFCSPHIGHO2_02_FULL_60_10</name>
    <dbReference type="NCBI Taxonomy" id="1802392"/>
    <lineage>
        <taxon>Bacteria</taxon>
        <taxon>Candidatus Uhriibacteriota</taxon>
    </lineage>
</organism>
<dbReference type="AlphaFoldDB" id="A0A1F7UA05"/>
<comment type="caution">
    <text evidence="1">The sequence shown here is derived from an EMBL/GenBank/DDBJ whole genome shotgun (WGS) entry which is preliminary data.</text>
</comment>